<feature type="region of interest" description="Disordered" evidence="3">
    <location>
        <begin position="193"/>
        <end position="236"/>
    </location>
</feature>
<keyword evidence="1" id="KW-0597">Phosphoprotein</keyword>
<keyword evidence="6" id="KW-1185">Reference proteome</keyword>
<dbReference type="Ensembl" id="ENSSANT00000010011.1">
    <property type="protein sequence ID" value="ENSSANP00000009354.1"/>
    <property type="gene ID" value="ENSSANG00000005176.1"/>
</dbReference>
<sequence>MSGGEVVCRGWLRKSPPEKKLRRYAWKKRWFVLRSGRLSGDPDVLEYYKNDHAKKPIRVIDLNLCEQVDAGLTFNKKDLEHSFIFDIKTIDRIFYLVADTEEEMNKWVRCICDICGFNPTDSEGKSCHMQTHESISLHGAVYDSPPSRGQSLSNYVPMSVHSSSHQRSSSLSEPIQEPNYVPMTPGTVEFSSLGKQVPPPAHMGFRSSPKTPPRRPVHMPECQPPPVDRNLKPDRKVKPAPLEIKPLAEWEEYTAPVHSPVTRSFTRDPSRCTTAPRPSSGHSTASSSDSDDCDENYVTMQHANMSTDEPLGAPMNADGGGSPMVKPKGDKQVEYLDLDLDPGKSTPPRKKKSNGTGISASDERVDYVVVDQQRTQALKSTREAWSDERQSTEQDPPIKGAK</sequence>
<evidence type="ECO:0000256" key="2">
    <source>
        <dbReference type="ARBA" id="ARBA00029462"/>
    </source>
</evidence>
<dbReference type="PROSITE" id="PS50003">
    <property type="entry name" value="PH_DOMAIN"/>
    <property type="match status" value="1"/>
</dbReference>
<accession>A0A671KUW1</accession>
<dbReference type="Gene3D" id="2.30.29.30">
    <property type="entry name" value="Pleckstrin-homology domain (PH domain)/Phosphotyrosine-binding domain (PTB)"/>
    <property type="match status" value="1"/>
</dbReference>
<dbReference type="InterPro" id="IPR001849">
    <property type="entry name" value="PH_domain"/>
</dbReference>
<feature type="compositionally biased region" description="Low complexity" evidence="3">
    <location>
        <begin position="279"/>
        <end position="288"/>
    </location>
</feature>
<dbReference type="Pfam" id="PF00169">
    <property type="entry name" value="PH"/>
    <property type="match status" value="1"/>
</dbReference>
<evidence type="ECO:0000256" key="1">
    <source>
        <dbReference type="ARBA" id="ARBA00022553"/>
    </source>
</evidence>
<dbReference type="CDD" id="cd01266">
    <property type="entry name" value="PH_Gab1_Gab2"/>
    <property type="match status" value="1"/>
</dbReference>
<feature type="compositionally biased region" description="Basic and acidic residues" evidence="3">
    <location>
        <begin position="380"/>
        <end position="392"/>
    </location>
</feature>
<evidence type="ECO:0000256" key="3">
    <source>
        <dbReference type="SAM" id="MobiDB-lite"/>
    </source>
</evidence>
<gene>
    <name evidence="5" type="primary">LOC107655091</name>
</gene>
<evidence type="ECO:0000313" key="6">
    <source>
        <dbReference type="Proteomes" id="UP000472260"/>
    </source>
</evidence>
<feature type="region of interest" description="Disordered" evidence="3">
    <location>
        <begin position="260"/>
        <end position="402"/>
    </location>
</feature>
<dbReference type="GO" id="GO:0035591">
    <property type="term" value="F:signaling adaptor activity"/>
    <property type="evidence" value="ECO:0007669"/>
    <property type="project" value="TreeGrafter"/>
</dbReference>
<dbReference type="GO" id="GO:0007165">
    <property type="term" value="P:signal transduction"/>
    <property type="evidence" value="ECO:0007669"/>
    <property type="project" value="TreeGrafter"/>
</dbReference>
<feature type="domain" description="PH" evidence="4">
    <location>
        <begin position="5"/>
        <end position="116"/>
    </location>
</feature>
<dbReference type="Proteomes" id="UP000472260">
    <property type="component" value="Unassembled WGS sequence"/>
</dbReference>
<comment type="similarity">
    <text evidence="2">Belongs to the GAB family.</text>
</comment>
<organism evidence="5 6">
    <name type="scientific">Sinocyclocheilus anshuiensis</name>
    <dbReference type="NCBI Taxonomy" id="1608454"/>
    <lineage>
        <taxon>Eukaryota</taxon>
        <taxon>Metazoa</taxon>
        <taxon>Chordata</taxon>
        <taxon>Craniata</taxon>
        <taxon>Vertebrata</taxon>
        <taxon>Euteleostomi</taxon>
        <taxon>Actinopterygii</taxon>
        <taxon>Neopterygii</taxon>
        <taxon>Teleostei</taxon>
        <taxon>Ostariophysi</taxon>
        <taxon>Cypriniformes</taxon>
        <taxon>Cyprinidae</taxon>
        <taxon>Cyprininae</taxon>
        <taxon>Sinocyclocheilus</taxon>
    </lineage>
</organism>
<evidence type="ECO:0000313" key="5">
    <source>
        <dbReference type="Ensembl" id="ENSSANP00000009354.1"/>
    </source>
</evidence>
<dbReference type="InterPro" id="IPR046355">
    <property type="entry name" value="Gab1-4-like"/>
</dbReference>
<reference evidence="5" key="1">
    <citation type="submission" date="2025-08" db="UniProtKB">
        <authorList>
            <consortium name="Ensembl"/>
        </authorList>
    </citation>
    <scope>IDENTIFICATION</scope>
</reference>
<dbReference type="PANTHER" id="PTHR45960:SF5">
    <property type="entry name" value="GRB2-ASSOCIATED-BINDING PROTEIN 1"/>
    <property type="match status" value="1"/>
</dbReference>
<dbReference type="AlphaFoldDB" id="A0A671KUW1"/>
<dbReference type="FunFam" id="2.30.29.30:FF:000166">
    <property type="entry name" value="GRB2-associated-binding protein 1 isoform X1"/>
    <property type="match status" value="1"/>
</dbReference>
<proteinExistence type="inferred from homology"/>
<evidence type="ECO:0000259" key="4">
    <source>
        <dbReference type="PROSITE" id="PS50003"/>
    </source>
</evidence>
<protein>
    <recommendedName>
        <fullName evidence="4">PH domain-containing protein</fullName>
    </recommendedName>
</protein>
<name>A0A671KUW1_9TELE</name>
<dbReference type="InterPro" id="IPR011993">
    <property type="entry name" value="PH-like_dom_sf"/>
</dbReference>
<feature type="compositionally biased region" description="Polar residues" evidence="3">
    <location>
        <begin position="298"/>
        <end position="307"/>
    </location>
</feature>
<dbReference type="SMART" id="SM00233">
    <property type="entry name" value="PH"/>
    <property type="match status" value="1"/>
</dbReference>
<dbReference type="PANTHER" id="PTHR45960">
    <property type="entry name" value="GRB2-ASSOCIATED-BINDING PROTEIN"/>
    <property type="match status" value="1"/>
</dbReference>
<dbReference type="SUPFAM" id="SSF50729">
    <property type="entry name" value="PH domain-like"/>
    <property type="match status" value="1"/>
</dbReference>
<reference evidence="5" key="2">
    <citation type="submission" date="2025-09" db="UniProtKB">
        <authorList>
            <consortium name="Ensembl"/>
        </authorList>
    </citation>
    <scope>IDENTIFICATION</scope>
</reference>
<dbReference type="GO" id="GO:0005737">
    <property type="term" value="C:cytoplasm"/>
    <property type="evidence" value="ECO:0007669"/>
    <property type="project" value="TreeGrafter"/>
</dbReference>